<feature type="transmembrane region" description="Helical" evidence="7">
    <location>
        <begin position="252"/>
        <end position="277"/>
    </location>
</feature>
<dbReference type="Pfam" id="PF07662">
    <property type="entry name" value="Nucleos_tra2_C"/>
    <property type="match status" value="1"/>
</dbReference>
<reference evidence="11 12" key="1">
    <citation type="journal article" date="2015" name="Infect. Genet. Evol.">
        <title>Genomic sequences of six botulinum neurotoxin-producing strains representing three clostridial species illustrate the mobility and diversity of botulinum neurotoxin genes.</title>
        <authorList>
            <person name="Smith T.J."/>
            <person name="Hill K.K."/>
            <person name="Xie G."/>
            <person name="Foley B.T."/>
            <person name="Williamson C.H."/>
            <person name="Foster J.T."/>
            <person name="Johnson S.L."/>
            <person name="Chertkov O."/>
            <person name="Teshima H."/>
            <person name="Gibbons H.S."/>
            <person name="Johnsky L.A."/>
            <person name="Karavis M.A."/>
            <person name="Smith L.A."/>
        </authorList>
    </citation>
    <scope>NUCLEOTIDE SEQUENCE [LARGE SCALE GENOMIC DNA]</scope>
    <source>
        <strain evidence="11 12">CDC 2741</strain>
    </source>
</reference>
<evidence type="ECO:0000259" key="10">
    <source>
        <dbReference type="Pfam" id="PF07670"/>
    </source>
</evidence>
<feature type="transmembrane region" description="Helical" evidence="7">
    <location>
        <begin position="167"/>
        <end position="189"/>
    </location>
</feature>
<evidence type="ECO:0000313" key="12">
    <source>
        <dbReference type="Proteomes" id="UP000031366"/>
    </source>
</evidence>
<dbReference type="InterPro" id="IPR011657">
    <property type="entry name" value="CNT_C_dom"/>
</dbReference>
<feature type="domain" description="Concentrative nucleoside transporter N-terminal" evidence="8">
    <location>
        <begin position="8"/>
        <end position="81"/>
    </location>
</feature>
<feature type="transmembrane region" description="Helical" evidence="7">
    <location>
        <begin position="87"/>
        <end position="110"/>
    </location>
</feature>
<proteinExistence type="inferred from homology"/>
<keyword evidence="7" id="KW-0813">Transport</keyword>
<dbReference type="PANTHER" id="PTHR10590:SF4">
    <property type="entry name" value="SOLUTE CARRIER FAMILY 28 MEMBER 3"/>
    <property type="match status" value="1"/>
</dbReference>
<comment type="caution">
    <text evidence="7">Lacks conserved residue(s) required for the propagation of feature annotation.</text>
</comment>
<dbReference type="InterPro" id="IPR018270">
    <property type="entry name" value="C_nuclsd_transpt_met_bac"/>
</dbReference>
<protein>
    <recommendedName>
        <fullName evidence="7">Nucleoside permease</fullName>
    </recommendedName>
</protein>
<comment type="similarity">
    <text evidence="2 7">Belongs to the concentrative nucleoside transporter (CNT) (TC 2.A.41) family.</text>
</comment>
<evidence type="ECO:0000313" key="11">
    <source>
        <dbReference type="EMBL" id="KIE46001.1"/>
    </source>
</evidence>
<comment type="caution">
    <text evidence="11">The sequence shown here is derived from an EMBL/GenBank/DDBJ whole genome shotgun (WGS) entry which is preliminary data.</text>
</comment>
<organism evidence="11 12">
    <name type="scientific">Clostridium argentinense CDC 2741</name>
    <dbReference type="NCBI Taxonomy" id="1418104"/>
    <lineage>
        <taxon>Bacteria</taxon>
        <taxon>Bacillati</taxon>
        <taxon>Bacillota</taxon>
        <taxon>Clostridia</taxon>
        <taxon>Eubacteriales</taxon>
        <taxon>Clostridiaceae</taxon>
        <taxon>Clostridium</taxon>
    </lineage>
</organism>
<keyword evidence="6 7" id="KW-0472">Membrane</keyword>
<dbReference type="NCBIfam" id="TIGR00804">
    <property type="entry name" value="nupC"/>
    <property type="match status" value="1"/>
</dbReference>
<dbReference type="InterPro" id="IPR011642">
    <property type="entry name" value="Gate_dom"/>
</dbReference>
<dbReference type="Pfam" id="PF07670">
    <property type="entry name" value="Gate"/>
    <property type="match status" value="1"/>
</dbReference>
<dbReference type="GO" id="GO:0005337">
    <property type="term" value="F:nucleoside transmembrane transporter activity"/>
    <property type="evidence" value="ECO:0007669"/>
    <property type="project" value="InterPro"/>
</dbReference>
<feature type="transmembrane region" description="Helical" evidence="7">
    <location>
        <begin position="29"/>
        <end position="47"/>
    </location>
</feature>
<feature type="transmembrane region" description="Helical" evidence="7">
    <location>
        <begin position="385"/>
        <end position="405"/>
    </location>
</feature>
<dbReference type="STRING" id="29341.RSJ17_02955"/>
<evidence type="ECO:0000259" key="9">
    <source>
        <dbReference type="Pfam" id="PF07662"/>
    </source>
</evidence>
<evidence type="ECO:0000256" key="1">
    <source>
        <dbReference type="ARBA" id="ARBA00004651"/>
    </source>
</evidence>
<feature type="transmembrane region" description="Helical" evidence="7">
    <location>
        <begin position="6"/>
        <end position="22"/>
    </location>
</feature>
<dbReference type="GO" id="GO:0005886">
    <property type="term" value="C:plasma membrane"/>
    <property type="evidence" value="ECO:0007669"/>
    <property type="project" value="UniProtKB-SubCell"/>
</dbReference>
<dbReference type="InterPro" id="IPR008276">
    <property type="entry name" value="C_nuclsd_transpt"/>
</dbReference>
<dbReference type="Pfam" id="PF01773">
    <property type="entry name" value="Nucleos_tra2_N"/>
    <property type="match status" value="1"/>
</dbReference>
<feature type="domain" description="Nucleoside transporter/FeoB GTPase Gate" evidence="10">
    <location>
        <begin position="92"/>
        <end position="190"/>
    </location>
</feature>
<evidence type="ECO:0000256" key="5">
    <source>
        <dbReference type="ARBA" id="ARBA00022989"/>
    </source>
</evidence>
<evidence type="ECO:0000256" key="6">
    <source>
        <dbReference type="ARBA" id="ARBA00023136"/>
    </source>
</evidence>
<dbReference type="Proteomes" id="UP000031366">
    <property type="component" value="Unassembled WGS sequence"/>
</dbReference>
<accession>A0A0C1R6B0</accession>
<dbReference type="RefSeq" id="WP_039634303.1">
    <property type="nucleotide sequence ID" value="NZ_AYSO01000018.1"/>
</dbReference>
<gene>
    <name evidence="11" type="ORF">U732_2130</name>
</gene>
<dbReference type="InterPro" id="IPR002668">
    <property type="entry name" value="CNT_N_dom"/>
</dbReference>
<dbReference type="OrthoDB" id="9766455at2"/>
<dbReference type="PANTHER" id="PTHR10590">
    <property type="entry name" value="SODIUM/NUCLEOSIDE COTRANSPORTER"/>
    <property type="match status" value="1"/>
</dbReference>
<evidence type="ECO:0000256" key="3">
    <source>
        <dbReference type="ARBA" id="ARBA00022475"/>
    </source>
</evidence>
<evidence type="ECO:0000256" key="7">
    <source>
        <dbReference type="RuleBase" id="RU362018"/>
    </source>
</evidence>
<feature type="transmembrane region" description="Helical" evidence="7">
    <location>
        <begin position="348"/>
        <end position="373"/>
    </location>
</feature>
<dbReference type="AlphaFoldDB" id="A0A0C1R6B0"/>
<keyword evidence="12" id="KW-1185">Reference proteome</keyword>
<keyword evidence="5 7" id="KW-1133">Transmembrane helix</keyword>
<evidence type="ECO:0000256" key="4">
    <source>
        <dbReference type="ARBA" id="ARBA00022692"/>
    </source>
</evidence>
<keyword evidence="4 7" id="KW-0812">Transmembrane</keyword>
<comment type="subcellular location">
    <subcellularLocation>
        <location evidence="1">Cell membrane</location>
        <topology evidence="1">Multi-pass membrane protein</topology>
    </subcellularLocation>
</comment>
<sequence length="406" mass="42871">MDKIIGIFGLAIFILIAYLFSTNRKKVDWKLVTIGVVLQVIFALLVLKVPLGQKFFQFASNIIDKLLQFTTEGTAFVFGDLVNVNKIGFIFALQVLPTIIFFSALMSILYHLGVMQFFISIISKGLAKILGTSGAETLSAVANIFVSQNEAPLIIKPYMEKMTKSELYSVMVGGMATVAGSVMAGYVAMGVSAGHLLAASVMSAPASLVIAKIMTPETEEPLTKNSIELKNEKTAINIIEAAANGAMDGIQIAFNVGGLLIAFIALIALLNFLLGWLGGLVGADYLSLSWIFGKLFSPVAYIMGIPAKDIAVAGDLLGQKVVLNEFVAYANLSPLIASGQLTEKTIVILTYALCGFANFSSIAIQIASIGGVAPGKRRDVAKLGLKAVLGGSLAAFMTAAIAGVLL</sequence>
<keyword evidence="3" id="KW-1003">Cell membrane</keyword>
<name>A0A0C1R6B0_9CLOT</name>
<dbReference type="EMBL" id="AYSO01000018">
    <property type="protein sequence ID" value="KIE46001.1"/>
    <property type="molecule type" value="Genomic_DNA"/>
</dbReference>
<dbReference type="GO" id="GO:0015293">
    <property type="term" value="F:symporter activity"/>
    <property type="evidence" value="ECO:0007669"/>
    <property type="project" value="TreeGrafter"/>
</dbReference>
<evidence type="ECO:0000256" key="2">
    <source>
        <dbReference type="ARBA" id="ARBA00009033"/>
    </source>
</evidence>
<evidence type="ECO:0000259" key="8">
    <source>
        <dbReference type="Pfam" id="PF01773"/>
    </source>
</evidence>
<feature type="domain" description="Concentrative nucleoside transporter C-terminal" evidence="9">
    <location>
        <begin position="195"/>
        <end position="403"/>
    </location>
</feature>